<accession>D1QU67</accession>
<dbReference type="Proteomes" id="UP000004079">
    <property type="component" value="Unassembled WGS sequence"/>
</dbReference>
<dbReference type="STRING" id="649760.HMPREF0971_02550"/>
<keyword evidence="1" id="KW-1133">Transmembrane helix</keyword>
<reference evidence="2 3" key="1">
    <citation type="submission" date="2009-11" db="EMBL/GenBank/DDBJ databases">
        <authorList>
            <person name="Weinstock G."/>
            <person name="Sodergren E."/>
            <person name="Clifton S."/>
            <person name="Fulton L."/>
            <person name="Fulton B."/>
            <person name="Courtney L."/>
            <person name="Fronick C."/>
            <person name="Harrison M."/>
            <person name="Strong C."/>
            <person name="Farmer C."/>
            <person name="Delahaunty K."/>
            <person name="Markovic C."/>
            <person name="Hall O."/>
            <person name="Minx P."/>
            <person name="Tomlinson C."/>
            <person name="Mitreva M."/>
            <person name="Nelson J."/>
            <person name="Hou S."/>
            <person name="Wollam A."/>
            <person name="Pepin K.H."/>
            <person name="Johnson M."/>
            <person name="Bhonagiri V."/>
            <person name="Nash W.E."/>
            <person name="Warren W."/>
            <person name="Chinwalla A."/>
            <person name="Mardis E.R."/>
            <person name="Wilson R.K."/>
        </authorList>
    </citation>
    <scope>NUCLEOTIDE SEQUENCE [LARGE SCALE GENOMIC DNA]</scope>
    <source>
        <strain evidence="2 3">F0302</strain>
    </source>
</reference>
<protein>
    <submittedName>
        <fullName evidence="2">Uncharacterized protein</fullName>
    </submittedName>
</protein>
<dbReference type="AlphaFoldDB" id="D1QU67"/>
<keyword evidence="1" id="KW-0812">Transmembrane</keyword>
<evidence type="ECO:0000313" key="2">
    <source>
        <dbReference type="EMBL" id="EFB31142.1"/>
    </source>
</evidence>
<name>D1QU67_9BACT</name>
<sequence length="48" mass="5401">MKKKILDIIAVSSIISGAFITIFDNILQIRYGYIIMPSIQDTITISKI</sequence>
<evidence type="ECO:0000256" key="1">
    <source>
        <dbReference type="SAM" id="Phobius"/>
    </source>
</evidence>
<organism evidence="2 3">
    <name type="scientific">Segatella oris F0302</name>
    <dbReference type="NCBI Taxonomy" id="649760"/>
    <lineage>
        <taxon>Bacteria</taxon>
        <taxon>Pseudomonadati</taxon>
        <taxon>Bacteroidota</taxon>
        <taxon>Bacteroidia</taxon>
        <taxon>Bacteroidales</taxon>
        <taxon>Prevotellaceae</taxon>
        <taxon>Segatella</taxon>
    </lineage>
</organism>
<comment type="caution">
    <text evidence="2">The sequence shown here is derived from an EMBL/GenBank/DDBJ whole genome shotgun (WGS) entry which is preliminary data.</text>
</comment>
<evidence type="ECO:0000313" key="3">
    <source>
        <dbReference type="Proteomes" id="UP000004079"/>
    </source>
</evidence>
<gene>
    <name evidence="2" type="ORF">HMPREF0971_02550</name>
</gene>
<proteinExistence type="predicted"/>
<dbReference type="EMBL" id="ACUZ02000042">
    <property type="protein sequence ID" value="EFB31142.1"/>
    <property type="molecule type" value="Genomic_DNA"/>
</dbReference>
<feature type="transmembrane region" description="Helical" evidence="1">
    <location>
        <begin position="6"/>
        <end position="27"/>
    </location>
</feature>
<keyword evidence="1" id="KW-0472">Membrane</keyword>
<dbReference type="HOGENOM" id="CLU_3156254_0_0_10"/>